<dbReference type="NCBIfam" id="NF008686">
    <property type="entry name" value="PRK11705.1"/>
    <property type="match status" value="1"/>
</dbReference>
<evidence type="ECO:0000256" key="6">
    <source>
        <dbReference type="PIRSR" id="PIRSR003085-1"/>
    </source>
</evidence>
<dbReference type="GO" id="GO:0008168">
    <property type="term" value="F:methyltransferase activity"/>
    <property type="evidence" value="ECO:0007669"/>
    <property type="project" value="UniProtKB-KW"/>
</dbReference>
<sequence>MQRATIENMLNSVDIRINGTRAWDMQVHREQLFQRIARRGSLGLGEAYMDGWWDCEALDEAICRILRGRLDRRFRLTLPDMLAAVAFAVRNLQSVARSTLVAERHYDFSNEMFAAMLGPTMQYSCGYWEGARNLDEAQEAKMDLICRKLHLEEGMRVLDIGCGWGGLGRYMAERYKVRFSGVTVSKEQLRYAEEHSRGLNLRWRLEDYRSLREKYDRIVSVGMFEHVGHKNYATFMRTVRGLLEADGLFLLHTIGTNQESRSGDPWIEKYIFPNGMLPSIADIGRAIARRFVMEDWHNFGAYYDRTLMAWARNFRRGREEGRFRCEERIARMFRYYLLSCAGLFRARSTQLWQLVLSPKGLMGGYCRPVR</sequence>
<keyword evidence="4" id="KW-0949">S-adenosyl-L-methionine</keyword>
<dbReference type="KEGG" id="deo:CAY53_06560"/>
<dbReference type="InterPro" id="IPR029063">
    <property type="entry name" value="SAM-dependent_MTases_sf"/>
</dbReference>
<dbReference type="CDD" id="cd02440">
    <property type="entry name" value="AdoMet_MTases"/>
    <property type="match status" value="1"/>
</dbReference>
<dbReference type="InterPro" id="IPR003333">
    <property type="entry name" value="CMAS"/>
</dbReference>
<keyword evidence="5" id="KW-0443">Lipid metabolism</keyword>
<keyword evidence="2" id="KW-0489">Methyltransferase</keyword>
<dbReference type="Proteomes" id="UP000239867">
    <property type="component" value="Chromosome"/>
</dbReference>
<gene>
    <name evidence="7" type="ORF">CAY53_06560</name>
</gene>
<dbReference type="GO" id="GO:0008610">
    <property type="term" value="P:lipid biosynthetic process"/>
    <property type="evidence" value="ECO:0007669"/>
    <property type="project" value="InterPro"/>
</dbReference>
<evidence type="ECO:0000256" key="4">
    <source>
        <dbReference type="ARBA" id="ARBA00022691"/>
    </source>
</evidence>
<keyword evidence="8" id="KW-1185">Reference proteome</keyword>
<dbReference type="GO" id="GO:0032259">
    <property type="term" value="P:methylation"/>
    <property type="evidence" value="ECO:0007669"/>
    <property type="project" value="UniProtKB-KW"/>
</dbReference>
<comment type="similarity">
    <text evidence="1">Belongs to the CFA/CMAS family.</text>
</comment>
<feature type="active site" evidence="6">
    <location>
        <position position="340"/>
    </location>
</feature>
<dbReference type="PANTHER" id="PTHR43667:SF1">
    <property type="entry name" value="CYCLOPROPANE-FATTY-ACYL-PHOSPHOLIPID SYNTHASE"/>
    <property type="match status" value="1"/>
</dbReference>
<dbReference type="Pfam" id="PF02353">
    <property type="entry name" value="CMAS"/>
    <property type="match status" value="1"/>
</dbReference>
<evidence type="ECO:0000313" key="7">
    <source>
        <dbReference type="EMBL" id="AVD71187.1"/>
    </source>
</evidence>
<evidence type="ECO:0000256" key="3">
    <source>
        <dbReference type="ARBA" id="ARBA00022679"/>
    </source>
</evidence>
<proteinExistence type="inferred from homology"/>
<evidence type="ECO:0000313" key="8">
    <source>
        <dbReference type="Proteomes" id="UP000239867"/>
    </source>
</evidence>
<evidence type="ECO:0000256" key="2">
    <source>
        <dbReference type="ARBA" id="ARBA00022603"/>
    </source>
</evidence>
<evidence type="ECO:0000256" key="5">
    <source>
        <dbReference type="ARBA" id="ARBA00023098"/>
    </source>
</evidence>
<evidence type="ECO:0000256" key="1">
    <source>
        <dbReference type="ARBA" id="ARBA00010815"/>
    </source>
</evidence>
<dbReference type="SUPFAM" id="SSF53335">
    <property type="entry name" value="S-adenosyl-L-methionine-dependent methyltransferases"/>
    <property type="match status" value="1"/>
</dbReference>
<dbReference type="EMBL" id="CP021255">
    <property type="protein sequence ID" value="AVD71187.1"/>
    <property type="molecule type" value="Genomic_DNA"/>
</dbReference>
<dbReference type="PANTHER" id="PTHR43667">
    <property type="entry name" value="CYCLOPROPANE-FATTY-ACYL-PHOSPHOLIPID SYNTHASE"/>
    <property type="match status" value="1"/>
</dbReference>
<dbReference type="PIRSF" id="PIRSF003085">
    <property type="entry name" value="CMAS"/>
    <property type="match status" value="1"/>
</dbReference>
<dbReference type="OrthoDB" id="9782855at2"/>
<organism evidence="7 8">
    <name type="scientific">Desulfobulbus oralis</name>
    <dbReference type="NCBI Taxonomy" id="1986146"/>
    <lineage>
        <taxon>Bacteria</taxon>
        <taxon>Pseudomonadati</taxon>
        <taxon>Thermodesulfobacteriota</taxon>
        <taxon>Desulfobulbia</taxon>
        <taxon>Desulfobulbales</taxon>
        <taxon>Desulfobulbaceae</taxon>
        <taxon>Desulfobulbus</taxon>
    </lineage>
</organism>
<dbReference type="RefSeq" id="WP_017866471.1">
    <property type="nucleotide sequence ID" value="NZ_CP021255.1"/>
</dbReference>
<keyword evidence="3" id="KW-0808">Transferase</keyword>
<reference evidence="7 8" key="1">
    <citation type="journal article" date="2018" name="MBio">
        <title>Insights into the evolution of host association through the isolation and characterization of a novel human periodontal pathobiont, Desulfobulbus oralis.</title>
        <authorList>
            <person name="Cross K.L."/>
            <person name="Chirania P."/>
            <person name="Xiong W."/>
            <person name="Beall C.J."/>
            <person name="Elkins J.G."/>
            <person name="Giannone R.J."/>
            <person name="Griffen A.L."/>
            <person name="Guss A.M."/>
            <person name="Hettich R.L."/>
            <person name="Joshi S.S."/>
            <person name="Mokrzan E.M."/>
            <person name="Martin R.K."/>
            <person name="Zhulin I.B."/>
            <person name="Leys E.J."/>
            <person name="Podar M."/>
        </authorList>
    </citation>
    <scope>NUCLEOTIDE SEQUENCE [LARGE SCALE GENOMIC DNA]</scope>
    <source>
        <strain evidence="7 8">ORNL</strain>
    </source>
</reference>
<name>A0A2L1GNI9_9BACT</name>
<dbReference type="InterPro" id="IPR050723">
    <property type="entry name" value="CFA/CMAS"/>
</dbReference>
<dbReference type="AlphaFoldDB" id="A0A2L1GNI9"/>
<protein>
    <submittedName>
        <fullName evidence="7">Cyclopropane-fatty-acyl-phospholipid synthase</fullName>
    </submittedName>
</protein>
<accession>A0A2L1GNI9</accession>
<dbReference type="Gene3D" id="3.40.50.150">
    <property type="entry name" value="Vaccinia Virus protein VP39"/>
    <property type="match status" value="1"/>
</dbReference>